<dbReference type="InterPro" id="IPR004100">
    <property type="entry name" value="ATPase_F1/V1/A1_a/bsu_N"/>
</dbReference>
<dbReference type="InterPro" id="IPR050053">
    <property type="entry name" value="ATPase_alpha/beta_chains"/>
</dbReference>
<evidence type="ECO:0000256" key="3">
    <source>
        <dbReference type="ARBA" id="ARBA00022840"/>
    </source>
</evidence>
<dbReference type="SUPFAM" id="SSF52540">
    <property type="entry name" value="P-loop containing nucleoside triphosphate hydrolases"/>
    <property type="match status" value="1"/>
</dbReference>
<dbReference type="PANTHER" id="PTHR15184">
    <property type="entry name" value="ATP SYNTHASE"/>
    <property type="match status" value="1"/>
</dbReference>
<feature type="compositionally biased region" description="Polar residues" evidence="5">
    <location>
        <begin position="314"/>
        <end position="325"/>
    </location>
</feature>
<dbReference type="GO" id="GO:0030257">
    <property type="term" value="C:type III protein secretion system complex"/>
    <property type="evidence" value="ECO:0007669"/>
    <property type="project" value="InterPro"/>
</dbReference>
<name>A0AB94IV73_9BACT</name>
<dbReference type="GO" id="GO:0005524">
    <property type="term" value="F:ATP binding"/>
    <property type="evidence" value="ECO:0007669"/>
    <property type="project" value="UniProtKB-KW"/>
</dbReference>
<keyword evidence="2" id="KW-0547">Nucleotide-binding</keyword>
<keyword evidence="3" id="KW-0067">ATP-binding</keyword>
<proteinExistence type="predicted"/>
<keyword evidence="9" id="KW-1185">Reference proteome</keyword>
<dbReference type="Gene3D" id="3.40.50.12240">
    <property type="match status" value="1"/>
</dbReference>
<dbReference type="EMBL" id="FP929056">
    <property type="protein sequence ID" value="CBL27646.1"/>
    <property type="molecule type" value="Genomic_DNA"/>
</dbReference>
<keyword evidence="4" id="KW-1278">Translocase</keyword>
<dbReference type="Pfam" id="PF02874">
    <property type="entry name" value="ATP-synt_ab_N"/>
    <property type="match status" value="1"/>
</dbReference>
<keyword evidence="1" id="KW-0813">Transport</keyword>
<sequence length="325" mass="34315">MSGADGATAGTDLLAVLEADLRQAQLVKVNGRVVQVVGLVAESQGPDVRVGDLCHICFRNGSSALDAEVVGFREDRVLLMPLGNLQEVGPGCDVVSTNRPLEVPVGPALLGRVLDGLGQPIDDRGPVIAKDFYPLHAMPPHPLKRQMVDRPLSVGVRVIDGMLTLGMGQRIGIFAGSGVGKSTLLGMMARYTTADVNVISLVGERGREVREFIERDLGPEGAARSVLVVATSDQPPLIRLKAAMTATAIAEYFRDAGRNVLLMMDSVTRVARAQREIGLAIGEPPATRGYTPPCSSCCPGSWSAPERGSGGASRGSTPSWWRATT</sequence>
<dbReference type="InterPro" id="IPR027417">
    <property type="entry name" value="P-loop_NTPase"/>
</dbReference>
<dbReference type="GO" id="GO:0046933">
    <property type="term" value="F:proton-transporting ATP synthase activity, rotational mechanism"/>
    <property type="evidence" value="ECO:0007669"/>
    <property type="project" value="TreeGrafter"/>
</dbReference>
<organism evidence="8 9">
    <name type="scientific">Fretibacterium fastidiosum</name>
    <dbReference type="NCBI Taxonomy" id="651822"/>
    <lineage>
        <taxon>Bacteria</taxon>
        <taxon>Thermotogati</taxon>
        <taxon>Synergistota</taxon>
        <taxon>Synergistia</taxon>
        <taxon>Synergistales</taxon>
        <taxon>Aminobacteriaceae</taxon>
        <taxon>Fretibacterium</taxon>
    </lineage>
</organism>
<dbReference type="GO" id="GO:0030254">
    <property type="term" value="P:protein secretion by the type III secretion system"/>
    <property type="evidence" value="ECO:0007669"/>
    <property type="project" value="InterPro"/>
</dbReference>
<dbReference type="InterPro" id="IPR000194">
    <property type="entry name" value="ATPase_F1/V1/A1_a/bsu_nucl-bd"/>
</dbReference>
<dbReference type="Proteomes" id="UP000008957">
    <property type="component" value="Chromosome"/>
</dbReference>
<dbReference type="InterPro" id="IPR005714">
    <property type="entry name" value="ATPase_T3SS_FliI/YscN"/>
</dbReference>
<evidence type="ECO:0000313" key="8">
    <source>
        <dbReference type="EMBL" id="CBL27646.1"/>
    </source>
</evidence>
<evidence type="ECO:0000256" key="5">
    <source>
        <dbReference type="SAM" id="MobiDB-lite"/>
    </source>
</evidence>
<dbReference type="GO" id="GO:0005737">
    <property type="term" value="C:cytoplasm"/>
    <property type="evidence" value="ECO:0007669"/>
    <property type="project" value="InterPro"/>
</dbReference>
<dbReference type="Pfam" id="PF00006">
    <property type="entry name" value="ATP-synt_ab"/>
    <property type="match status" value="1"/>
</dbReference>
<evidence type="ECO:0000259" key="6">
    <source>
        <dbReference type="Pfam" id="PF00006"/>
    </source>
</evidence>
<evidence type="ECO:0000256" key="4">
    <source>
        <dbReference type="ARBA" id="ARBA00022967"/>
    </source>
</evidence>
<dbReference type="KEGG" id="sbr:SY1_00670"/>
<reference evidence="9" key="1">
    <citation type="submission" date="2010-03" db="EMBL/GenBank/DDBJ databases">
        <title>The genome sequence of Synergistetes sp. SGP1.</title>
        <authorList>
            <consortium name="metaHIT consortium -- http://www.metahit.eu/"/>
            <person name="Pajon A."/>
            <person name="Turner K."/>
            <person name="Parkhill J."/>
            <person name="Wade W."/>
            <person name="Vartoukian S."/>
        </authorList>
    </citation>
    <scope>NUCLEOTIDE SEQUENCE [LARGE SCALE GENOMIC DNA]</scope>
    <source>
        <strain evidence="9">SGP1</strain>
    </source>
</reference>
<dbReference type="NCBIfam" id="TIGR01026">
    <property type="entry name" value="fliI_yscN"/>
    <property type="match status" value="1"/>
</dbReference>
<gene>
    <name evidence="8" type="ORF">SY1_00670</name>
</gene>
<evidence type="ECO:0000256" key="2">
    <source>
        <dbReference type="ARBA" id="ARBA00022741"/>
    </source>
</evidence>
<dbReference type="GO" id="GO:0016887">
    <property type="term" value="F:ATP hydrolysis activity"/>
    <property type="evidence" value="ECO:0007669"/>
    <property type="project" value="InterPro"/>
</dbReference>
<accession>A0AB94IV73</accession>
<feature type="domain" description="ATPase F1/V1/A1 complex alpha/beta subunit nucleotide-binding" evidence="6">
    <location>
        <begin position="155"/>
        <end position="294"/>
    </location>
</feature>
<reference evidence="8 9" key="2">
    <citation type="submission" date="2010-03" db="EMBL/GenBank/DDBJ databases">
        <authorList>
            <person name="Pajon A."/>
        </authorList>
    </citation>
    <scope>NUCLEOTIDE SEQUENCE [LARGE SCALE GENOMIC DNA]</scope>
    <source>
        <strain evidence="8 9">SGP1</strain>
    </source>
</reference>
<evidence type="ECO:0000256" key="1">
    <source>
        <dbReference type="ARBA" id="ARBA00022448"/>
    </source>
</evidence>
<dbReference type="PANTHER" id="PTHR15184:SF9">
    <property type="entry name" value="SPI-1 TYPE 3 SECRETION SYSTEM ATPASE"/>
    <property type="match status" value="1"/>
</dbReference>
<feature type="region of interest" description="Disordered" evidence="5">
    <location>
        <begin position="299"/>
        <end position="325"/>
    </location>
</feature>
<feature type="domain" description="ATPase F1/V1/A1 complex alpha/beta subunit N-terminal" evidence="7">
    <location>
        <begin position="33"/>
        <end position="98"/>
    </location>
</feature>
<evidence type="ECO:0000313" key="9">
    <source>
        <dbReference type="Proteomes" id="UP000008957"/>
    </source>
</evidence>
<dbReference type="AlphaFoldDB" id="A0AB94IV73"/>
<evidence type="ECO:0000259" key="7">
    <source>
        <dbReference type="Pfam" id="PF02874"/>
    </source>
</evidence>
<protein>
    <submittedName>
        <fullName evidence="8">ATPase FliI/YscN family</fullName>
    </submittedName>
</protein>
<dbReference type="CDD" id="cd18117">
    <property type="entry name" value="ATP-synt_flagellum-secretory_path_III_N"/>
    <property type="match status" value="1"/>
</dbReference>